<evidence type="ECO:0000256" key="13">
    <source>
        <dbReference type="ARBA" id="ARBA00023180"/>
    </source>
</evidence>
<dbReference type="GO" id="GO:0050650">
    <property type="term" value="P:chondroitin sulfate proteoglycan biosynthetic process"/>
    <property type="evidence" value="ECO:0007669"/>
    <property type="project" value="TreeGrafter"/>
</dbReference>
<dbReference type="Pfam" id="PF02485">
    <property type="entry name" value="Branch"/>
    <property type="match status" value="1"/>
</dbReference>
<keyword evidence="8" id="KW-0735">Signal-anchor</keyword>
<evidence type="ECO:0000313" key="16">
    <source>
        <dbReference type="EMBL" id="QJD97555.1"/>
    </source>
</evidence>
<keyword evidence="6" id="KW-0479">Metal-binding</keyword>
<accession>A0A7L5E350</accession>
<keyword evidence="3 16" id="KW-0328">Glycosyltransferase</keyword>
<keyword evidence="11 15" id="KW-0472">Membrane</keyword>
<evidence type="ECO:0000256" key="14">
    <source>
        <dbReference type="ARBA" id="ARBA00042865"/>
    </source>
</evidence>
<evidence type="ECO:0000256" key="11">
    <source>
        <dbReference type="ARBA" id="ARBA00023136"/>
    </source>
</evidence>
<protein>
    <recommendedName>
        <fullName evidence="14">Peptide O-xylosyltransferase</fullName>
    </recommendedName>
</protein>
<evidence type="ECO:0000256" key="12">
    <source>
        <dbReference type="ARBA" id="ARBA00023157"/>
    </source>
</evidence>
<dbReference type="AlphaFoldDB" id="A0A7L5E350"/>
<keyword evidence="13" id="KW-0325">Glycoprotein</keyword>
<keyword evidence="17" id="KW-1185">Reference proteome</keyword>
<evidence type="ECO:0000256" key="5">
    <source>
        <dbReference type="ARBA" id="ARBA00022692"/>
    </source>
</evidence>
<keyword evidence="4 16" id="KW-0808">Transferase</keyword>
<keyword evidence="10" id="KW-0333">Golgi apparatus</keyword>
<keyword evidence="7" id="KW-0256">Endoplasmic reticulum</keyword>
<dbReference type="InterPro" id="IPR043538">
    <property type="entry name" value="XYLT"/>
</dbReference>
<dbReference type="RefSeq" id="WP_169609835.1">
    <property type="nucleotide sequence ID" value="NZ_CP051682.1"/>
</dbReference>
<dbReference type="PANTHER" id="PTHR46025:SF3">
    <property type="entry name" value="XYLOSYLTRANSFERASE OXT"/>
    <property type="match status" value="1"/>
</dbReference>
<reference evidence="16 17" key="1">
    <citation type="submission" date="2020-04" db="EMBL/GenBank/DDBJ databases">
        <title>Genome sequencing of novel species.</title>
        <authorList>
            <person name="Heo J."/>
            <person name="Kim S.-J."/>
            <person name="Kim J.-S."/>
            <person name="Hong S.-B."/>
            <person name="Kwon S.-W."/>
        </authorList>
    </citation>
    <scope>NUCLEOTIDE SEQUENCE [LARGE SCALE GENOMIC DNA]</scope>
    <source>
        <strain evidence="16 17">F39-2</strain>
    </source>
</reference>
<dbReference type="GO" id="GO:0030158">
    <property type="term" value="F:protein xylosyltransferase activity"/>
    <property type="evidence" value="ECO:0007669"/>
    <property type="project" value="InterPro"/>
</dbReference>
<keyword evidence="12" id="KW-1015">Disulfide bond</keyword>
<evidence type="ECO:0000313" key="17">
    <source>
        <dbReference type="Proteomes" id="UP000503278"/>
    </source>
</evidence>
<organism evidence="16 17">
    <name type="scientific">Mucilaginibacter robiniae</name>
    <dbReference type="NCBI Taxonomy" id="2728022"/>
    <lineage>
        <taxon>Bacteria</taxon>
        <taxon>Pseudomonadati</taxon>
        <taxon>Bacteroidota</taxon>
        <taxon>Sphingobacteriia</taxon>
        <taxon>Sphingobacteriales</taxon>
        <taxon>Sphingobacteriaceae</taxon>
        <taxon>Mucilaginibacter</taxon>
    </lineage>
</organism>
<dbReference type="GO" id="GO:0016020">
    <property type="term" value="C:membrane"/>
    <property type="evidence" value="ECO:0007669"/>
    <property type="project" value="InterPro"/>
</dbReference>
<name>A0A7L5E350_9SPHI</name>
<dbReference type="Proteomes" id="UP000503278">
    <property type="component" value="Chromosome"/>
</dbReference>
<evidence type="ECO:0000256" key="3">
    <source>
        <dbReference type="ARBA" id="ARBA00022676"/>
    </source>
</evidence>
<dbReference type="GO" id="GO:0046872">
    <property type="term" value="F:metal ion binding"/>
    <property type="evidence" value="ECO:0007669"/>
    <property type="project" value="UniProtKB-KW"/>
</dbReference>
<comment type="subcellular location">
    <subcellularLocation>
        <location evidence="2">Endoplasmic reticulum membrane</location>
        <topology evidence="2">Single-pass type II membrane protein</topology>
    </subcellularLocation>
    <subcellularLocation>
        <location evidence="1">Golgi apparatus membrane</location>
        <topology evidence="1">Single-pass type II membrane protein</topology>
    </subcellularLocation>
</comment>
<evidence type="ECO:0000256" key="4">
    <source>
        <dbReference type="ARBA" id="ARBA00022679"/>
    </source>
</evidence>
<keyword evidence="9 15" id="KW-1133">Transmembrane helix</keyword>
<dbReference type="InterPro" id="IPR003406">
    <property type="entry name" value="Glyco_trans_14"/>
</dbReference>
<feature type="transmembrane region" description="Helical" evidence="15">
    <location>
        <begin position="12"/>
        <end position="32"/>
    </location>
</feature>
<dbReference type="KEGG" id="mrob:HH214_17580"/>
<evidence type="ECO:0000256" key="1">
    <source>
        <dbReference type="ARBA" id="ARBA00004323"/>
    </source>
</evidence>
<evidence type="ECO:0000256" key="6">
    <source>
        <dbReference type="ARBA" id="ARBA00022723"/>
    </source>
</evidence>
<dbReference type="GO" id="GO:0015012">
    <property type="term" value="P:heparan sulfate proteoglycan biosynthetic process"/>
    <property type="evidence" value="ECO:0007669"/>
    <property type="project" value="TreeGrafter"/>
</dbReference>
<evidence type="ECO:0000256" key="8">
    <source>
        <dbReference type="ARBA" id="ARBA00022968"/>
    </source>
</evidence>
<evidence type="ECO:0000256" key="2">
    <source>
        <dbReference type="ARBA" id="ARBA00004648"/>
    </source>
</evidence>
<gene>
    <name evidence="16" type="ORF">HH214_17580</name>
</gene>
<dbReference type="PANTHER" id="PTHR46025">
    <property type="entry name" value="XYLOSYLTRANSFERASE OXT"/>
    <property type="match status" value="1"/>
</dbReference>
<sequence>MLNYIVLTSKIYIIFAVQNFISLTLTSIIYIMRIAILMLAHKNIEQLDRLLNRLTQDFDVYLHLDQKWQINEKHFDKYTNVFLTKRYTINWGSYQQVQADAELFTQAFKKNYDYYLLISGQDIPIKSNKQIITFLEENKNVSFVDHEAFPKKAWANAFDGGYTRVIYYYGFDFKKNFTGLVLKKALALVRHIQKLTGIKRKLQPLKYYGGWNWVNLNRSAMTHIVTYLEKHPEFLESFKYTLCGDEVWIQTVLMNSDNKVINKELRYTEWIPGAENPKTITMQSFDNIKTSEALFARKFEPDVDAAIIDKVYELTA</sequence>
<evidence type="ECO:0000256" key="10">
    <source>
        <dbReference type="ARBA" id="ARBA00023034"/>
    </source>
</evidence>
<keyword evidence="5 15" id="KW-0812">Transmembrane</keyword>
<evidence type="ECO:0000256" key="9">
    <source>
        <dbReference type="ARBA" id="ARBA00022989"/>
    </source>
</evidence>
<proteinExistence type="predicted"/>
<dbReference type="EMBL" id="CP051682">
    <property type="protein sequence ID" value="QJD97555.1"/>
    <property type="molecule type" value="Genomic_DNA"/>
</dbReference>
<evidence type="ECO:0000256" key="15">
    <source>
        <dbReference type="SAM" id="Phobius"/>
    </source>
</evidence>
<evidence type="ECO:0000256" key="7">
    <source>
        <dbReference type="ARBA" id="ARBA00022824"/>
    </source>
</evidence>